<evidence type="ECO:0000256" key="3">
    <source>
        <dbReference type="ARBA" id="ARBA00022452"/>
    </source>
</evidence>
<dbReference type="PATRIC" id="fig|1492738.3.peg.2490"/>
<keyword evidence="3 7" id="KW-1134">Transmembrane beta strand</keyword>
<evidence type="ECO:0000256" key="6">
    <source>
        <dbReference type="ARBA" id="ARBA00023237"/>
    </source>
</evidence>
<evidence type="ECO:0000256" key="8">
    <source>
        <dbReference type="SAM" id="MobiDB-lite"/>
    </source>
</evidence>
<evidence type="ECO:0000256" key="2">
    <source>
        <dbReference type="ARBA" id="ARBA00022448"/>
    </source>
</evidence>
<name>A0A066WKP7_9FLAO</name>
<keyword evidence="13" id="KW-1185">Reference proteome</keyword>
<evidence type="ECO:0000256" key="5">
    <source>
        <dbReference type="ARBA" id="ARBA00023136"/>
    </source>
</evidence>
<comment type="similarity">
    <text evidence="7">Belongs to the TonB-dependent receptor family.</text>
</comment>
<reference evidence="12 13" key="1">
    <citation type="submission" date="2014-05" db="EMBL/GenBank/DDBJ databases">
        <title>Genome Sequence of Flavobacterium sp. EM1321.</title>
        <authorList>
            <person name="Shin S.-K."/>
            <person name="Yi H."/>
        </authorList>
    </citation>
    <scope>NUCLEOTIDE SEQUENCE [LARGE SCALE GENOMIC DNA]</scope>
    <source>
        <strain evidence="12 13">EM1321</strain>
    </source>
</reference>
<dbReference type="InterPro" id="IPR037066">
    <property type="entry name" value="Plug_dom_sf"/>
</dbReference>
<evidence type="ECO:0000256" key="1">
    <source>
        <dbReference type="ARBA" id="ARBA00004571"/>
    </source>
</evidence>
<dbReference type="InterPro" id="IPR039426">
    <property type="entry name" value="TonB-dep_rcpt-like"/>
</dbReference>
<dbReference type="Proteomes" id="UP000027064">
    <property type="component" value="Unassembled WGS sequence"/>
</dbReference>
<evidence type="ECO:0000256" key="9">
    <source>
        <dbReference type="SAM" id="SignalP"/>
    </source>
</evidence>
<evidence type="ECO:0000256" key="7">
    <source>
        <dbReference type="PROSITE-ProRule" id="PRU01360"/>
    </source>
</evidence>
<dbReference type="RefSeq" id="WP_035660773.1">
    <property type="nucleotide sequence ID" value="NZ_JNCA01000023.1"/>
</dbReference>
<dbReference type="InterPro" id="IPR008969">
    <property type="entry name" value="CarboxyPept-like_regulatory"/>
</dbReference>
<feature type="domain" description="TonB-dependent receptor plug" evidence="10">
    <location>
        <begin position="148"/>
        <end position="231"/>
    </location>
</feature>
<dbReference type="PANTHER" id="PTHR40980:SF4">
    <property type="entry name" value="TONB-DEPENDENT RECEPTOR-LIKE BETA-BARREL DOMAIN-CONTAINING PROTEIN"/>
    <property type="match status" value="1"/>
</dbReference>
<dbReference type="Pfam" id="PF13715">
    <property type="entry name" value="CarbopepD_reg_2"/>
    <property type="match status" value="1"/>
</dbReference>
<keyword evidence="2 7" id="KW-0813">Transport</keyword>
<keyword evidence="4 7" id="KW-0812">Transmembrane</keyword>
<dbReference type="Pfam" id="PF07715">
    <property type="entry name" value="Plug"/>
    <property type="match status" value="1"/>
</dbReference>
<keyword evidence="5 7" id="KW-0472">Membrane</keyword>
<dbReference type="Gene3D" id="2.170.130.10">
    <property type="entry name" value="TonB-dependent receptor, plug domain"/>
    <property type="match status" value="1"/>
</dbReference>
<dbReference type="OrthoDB" id="8764943at2"/>
<dbReference type="SUPFAM" id="SSF56935">
    <property type="entry name" value="Porins"/>
    <property type="match status" value="1"/>
</dbReference>
<feature type="compositionally biased region" description="Gly residues" evidence="8">
    <location>
        <begin position="831"/>
        <end position="846"/>
    </location>
</feature>
<dbReference type="InterPro" id="IPR012910">
    <property type="entry name" value="Plug_dom"/>
</dbReference>
<protein>
    <submittedName>
        <fullName evidence="12">TonB-denpendent receptor</fullName>
    </submittedName>
</protein>
<dbReference type="eggNOG" id="COG4771">
    <property type="taxonomic scope" value="Bacteria"/>
</dbReference>
<sequence>MRQPLRFILSLTFIFTFLSSFAKIGDPIIDPAKERVKISGTVIEKTTKQPLEYATVTITDATNPKSIAGGITNAKGNFSIEVTPGTYNIKIEFISFKAVVFNQRKLDKNIDLGTIGLVEDAAQLNEVVVRAEKSTVEIKLDKKVYNVGQDMIVKGGTVSDVLENVPSVSVDVEGNVSLRGNENVRIFIDGRPSNALNMAEALRQIPADAIDKVEVITNPSARYDAEGGAGILNIVLKKGKNLGFNGSFIVSTGIPETYGASANLNYKTEKLNFFTSTGYDYRTSEGAGKTNSTYFNTDKSISNFIDETKNTERVRKGISTKTGVEWTIAPNTFWTNSVSYRDNRGSSTDNVNYDSFDANRIFTSTRNRLNDVADSGENLEFASNFIKNFDDKGHKLTVDAILSKEKDVDSSIITDQIIGGTNAPKYDFTSNDEKQNQFQFQVDYVLPVGETGQFEAGYKGNFNNLDNNYSIITSNNSTNNFLSNTLEYKERFNALYTQYGFKVNKFSYLFGLRWEDSKVIINLLDEPDRSFNTKKYNNFFPSAFINYEISDESSISLSYSKRLSRPRGRFLNPATNYSSNINLFRGNPELNPSFTDKFDFGYLKKWEKVTFNTSLYFENTKNVFSFIRYPNGDVVEQEVDNTDDGIDNPVTTETPVILSTPINLGKEQKIGFEFTLNYTPLKIWKLNSSFNLFNSKTTGENKYIDIDGVEQTQKLDNEAFSWFTRLSSRLTLPAKVDWQLTGMYFGPRNTAQGRNLGNYVVNMAFSKDILKDKATLAFNVSDLFNSRKMISRTNLESVSSYSEFQWRRRQFNLSFTYRLNMKKTEKKMPKNGGGMEEGGDGGEFPG</sequence>
<proteinExistence type="inferred from homology"/>
<dbReference type="InterPro" id="IPR036942">
    <property type="entry name" value="Beta-barrel_TonB_sf"/>
</dbReference>
<dbReference type="Gene3D" id="2.60.40.1120">
    <property type="entry name" value="Carboxypeptidase-like, regulatory domain"/>
    <property type="match status" value="1"/>
</dbReference>
<keyword evidence="9" id="KW-0732">Signal</keyword>
<accession>A0A066WKP7</accession>
<feature type="region of interest" description="Disordered" evidence="8">
    <location>
        <begin position="826"/>
        <end position="846"/>
    </location>
</feature>
<gene>
    <name evidence="12" type="ORF">FEM21_25040</name>
</gene>
<dbReference type="PROSITE" id="PS52016">
    <property type="entry name" value="TONB_DEPENDENT_REC_3"/>
    <property type="match status" value="1"/>
</dbReference>
<feature type="chain" id="PRO_5001629113" evidence="9">
    <location>
        <begin position="23"/>
        <end position="846"/>
    </location>
</feature>
<dbReference type="InterPro" id="IPR041700">
    <property type="entry name" value="OMP_b-brl_3"/>
</dbReference>
<keyword evidence="6 7" id="KW-0998">Cell outer membrane</keyword>
<evidence type="ECO:0000259" key="10">
    <source>
        <dbReference type="Pfam" id="PF07715"/>
    </source>
</evidence>
<dbReference type="EMBL" id="JNCA01000023">
    <property type="protein sequence ID" value="KDN54391.1"/>
    <property type="molecule type" value="Genomic_DNA"/>
</dbReference>
<dbReference type="STRING" id="1492738.FEM21_25040"/>
<dbReference type="GO" id="GO:0009279">
    <property type="term" value="C:cell outer membrane"/>
    <property type="evidence" value="ECO:0007669"/>
    <property type="project" value="UniProtKB-SubCell"/>
</dbReference>
<comment type="subcellular location">
    <subcellularLocation>
        <location evidence="1 7">Cell outer membrane</location>
        <topology evidence="1 7">Multi-pass membrane protein</topology>
    </subcellularLocation>
</comment>
<dbReference type="SUPFAM" id="SSF49464">
    <property type="entry name" value="Carboxypeptidase regulatory domain-like"/>
    <property type="match status" value="1"/>
</dbReference>
<organism evidence="12 13">
    <name type="scientific">Flavobacterium seoulense</name>
    <dbReference type="NCBI Taxonomy" id="1492738"/>
    <lineage>
        <taxon>Bacteria</taxon>
        <taxon>Pseudomonadati</taxon>
        <taxon>Bacteroidota</taxon>
        <taxon>Flavobacteriia</taxon>
        <taxon>Flavobacteriales</taxon>
        <taxon>Flavobacteriaceae</taxon>
        <taxon>Flavobacterium</taxon>
    </lineage>
</organism>
<evidence type="ECO:0000259" key="11">
    <source>
        <dbReference type="Pfam" id="PF14905"/>
    </source>
</evidence>
<dbReference type="PANTHER" id="PTHR40980">
    <property type="entry name" value="PLUG DOMAIN-CONTAINING PROTEIN"/>
    <property type="match status" value="1"/>
</dbReference>
<feature type="signal peptide" evidence="9">
    <location>
        <begin position="1"/>
        <end position="22"/>
    </location>
</feature>
<evidence type="ECO:0000313" key="13">
    <source>
        <dbReference type="Proteomes" id="UP000027064"/>
    </source>
</evidence>
<dbReference type="Gene3D" id="2.40.170.20">
    <property type="entry name" value="TonB-dependent receptor, beta-barrel domain"/>
    <property type="match status" value="1"/>
</dbReference>
<keyword evidence="12" id="KW-0675">Receptor</keyword>
<feature type="domain" description="Outer membrane protein beta-barrel" evidence="11">
    <location>
        <begin position="387"/>
        <end position="817"/>
    </location>
</feature>
<dbReference type="Pfam" id="PF14905">
    <property type="entry name" value="OMP_b-brl_3"/>
    <property type="match status" value="1"/>
</dbReference>
<evidence type="ECO:0000313" key="12">
    <source>
        <dbReference type="EMBL" id="KDN54391.1"/>
    </source>
</evidence>
<evidence type="ECO:0000256" key="4">
    <source>
        <dbReference type="ARBA" id="ARBA00022692"/>
    </source>
</evidence>
<dbReference type="AlphaFoldDB" id="A0A066WKP7"/>
<comment type="caution">
    <text evidence="12">The sequence shown here is derived from an EMBL/GenBank/DDBJ whole genome shotgun (WGS) entry which is preliminary data.</text>
</comment>